<evidence type="ECO:0000313" key="1">
    <source>
        <dbReference type="EMBL" id="MEQ2291633.1"/>
    </source>
</evidence>
<comment type="caution">
    <text evidence="1">The sequence shown here is derived from an EMBL/GenBank/DDBJ whole genome shotgun (WGS) entry which is preliminary data.</text>
</comment>
<gene>
    <name evidence="1" type="ORF">AMECASPLE_015012</name>
</gene>
<dbReference type="Proteomes" id="UP001469553">
    <property type="component" value="Unassembled WGS sequence"/>
</dbReference>
<reference evidence="1 2" key="1">
    <citation type="submission" date="2021-06" db="EMBL/GenBank/DDBJ databases">
        <authorList>
            <person name="Palmer J.M."/>
        </authorList>
    </citation>
    <scope>NUCLEOTIDE SEQUENCE [LARGE SCALE GENOMIC DNA]</scope>
    <source>
        <strain evidence="1 2">AS_MEX2019</strain>
        <tissue evidence="1">Muscle</tissue>
    </source>
</reference>
<accession>A0ABV0YDP6</accession>
<protein>
    <submittedName>
        <fullName evidence="1">Uncharacterized protein</fullName>
    </submittedName>
</protein>
<sequence>MVDDVKMAMCCDGCVACRCVGVPVESWISLPCSGLSVGTKLRSRQTCSVSCSHAPPCQMVLAVGMPASRFKELAVTRSKATEQKETPLDKDDRTASVVPQWSLSNRTPAFGSFAPGTYGAYSITLQFYCN</sequence>
<keyword evidence="2" id="KW-1185">Reference proteome</keyword>
<dbReference type="EMBL" id="JAHRIP010029255">
    <property type="protein sequence ID" value="MEQ2291633.1"/>
    <property type="molecule type" value="Genomic_DNA"/>
</dbReference>
<evidence type="ECO:0000313" key="2">
    <source>
        <dbReference type="Proteomes" id="UP001469553"/>
    </source>
</evidence>
<proteinExistence type="predicted"/>
<name>A0ABV0YDP6_9TELE</name>
<organism evidence="1 2">
    <name type="scientific">Ameca splendens</name>
    <dbReference type="NCBI Taxonomy" id="208324"/>
    <lineage>
        <taxon>Eukaryota</taxon>
        <taxon>Metazoa</taxon>
        <taxon>Chordata</taxon>
        <taxon>Craniata</taxon>
        <taxon>Vertebrata</taxon>
        <taxon>Euteleostomi</taxon>
        <taxon>Actinopterygii</taxon>
        <taxon>Neopterygii</taxon>
        <taxon>Teleostei</taxon>
        <taxon>Neoteleostei</taxon>
        <taxon>Acanthomorphata</taxon>
        <taxon>Ovalentaria</taxon>
        <taxon>Atherinomorphae</taxon>
        <taxon>Cyprinodontiformes</taxon>
        <taxon>Goodeidae</taxon>
        <taxon>Ameca</taxon>
    </lineage>
</organism>